<name>A0ABX9SIZ7_9GAMM</name>
<accession>A0ABX9SIZ7</accession>
<sequence>MINTKKYLPVLKDGRMDINRDSIDYWKIK</sequence>
<evidence type="ECO:0000313" key="1">
    <source>
        <dbReference type="EMBL" id="RKS57104.1"/>
    </source>
</evidence>
<reference evidence="1 2" key="1">
    <citation type="submission" date="2018-10" db="EMBL/GenBank/DDBJ databases">
        <title>Genomic Encyclopedia of Archaeal and Bacterial Type Strains, Phase II (KMG-II): from individual species to whole genera.</title>
        <authorList>
            <person name="Goeker M."/>
        </authorList>
    </citation>
    <scope>NUCLEOTIDE SEQUENCE [LARGE SCALE GENOMIC DNA]</scope>
    <source>
        <strain evidence="1 2">DSM 15149</strain>
    </source>
</reference>
<dbReference type="EMBL" id="RBLJ01000004">
    <property type="protein sequence ID" value="RKS57104.1"/>
    <property type="molecule type" value="Genomic_DNA"/>
</dbReference>
<dbReference type="Proteomes" id="UP000280955">
    <property type="component" value="Unassembled WGS sequence"/>
</dbReference>
<gene>
    <name evidence="1" type="ORF">BDD30_3745</name>
</gene>
<organism evidence="1 2">
    <name type="scientific">Photorhabdus asymbiotica</name>
    <dbReference type="NCBI Taxonomy" id="291112"/>
    <lineage>
        <taxon>Bacteria</taxon>
        <taxon>Pseudomonadati</taxon>
        <taxon>Pseudomonadota</taxon>
        <taxon>Gammaproteobacteria</taxon>
        <taxon>Enterobacterales</taxon>
        <taxon>Morganellaceae</taxon>
        <taxon>Photorhabdus</taxon>
    </lineage>
</organism>
<evidence type="ECO:0000313" key="2">
    <source>
        <dbReference type="Proteomes" id="UP000280955"/>
    </source>
</evidence>
<proteinExistence type="predicted"/>
<keyword evidence="2" id="KW-1185">Reference proteome</keyword>
<comment type="caution">
    <text evidence="1">The sequence shown here is derived from an EMBL/GenBank/DDBJ whole genome shotgun (WGS) entry which is preliminary data.</text>
</comment>
<protein>
    <submittedName>
        <fullName evidence="1">Uncharacterized protein</fullName>
    </submittedName>
</protein>